<proteinExistence type="predicted"/>
<gene>
    <name evidence="2" type="ORF">MSPICULIGERA_LOCUS13247</name>
</gene>
<keyword evidence="3" id="KW-1185">Reference proteome</keyword>
<dbReference type="Proteomes" id="UP001177023">
    <property type="component" value="Unassembled WGS sequence"/>
</dbReference>
<name>A0AA36CVG4_9BILA</name>
<feature type="region of interest" description="Disordered" evidence="1">
    <location>
        <begin position="137"/>
        <end position="167"/>
    </location>
</feature>
<organism evidence="2 3">
    <name type="scientific">Mesorhabditis spiculigera</name>
    <dbReference type="NCBI Taxonomy" id="96644"/>
    <lineage>
        <taxon>Eukaryota</taxon>
        <taxon>Metazoa</taxon>
        <taxon>Ecdysozoa</taxon>
        <taxon>Nematoda</taxon>
        <taxon>Chromadorea</taxon>
        <taxon>Rhabditida</taxon>
        <taxon>Rhabditina</taxon>
        <taxon>Rhabditomorpha</taxon>
        <taxon>Rhabditoidea</taxon>
        <taxon>Rhabditidae</taxon>
        <taxon>Mesorhabditinae</taxon>
        <taxon>Mesorhabditis</taxon>
    </lineage>
</organism>
<evidence type="ECO:0000313" key="3">
    <source>
        <dbReference type="Proteomes" id="UP001177023"/>
    </source>
</evidence>
<comment type="caution">
    <text evidence="2">The sequence shown here is derived from an EMBL/GenBank/DDBJ whole genome shotgun (WGS) entry which is preliminary data.</text>
</comment>
<protein>
    <submittedName>
        <fullName evidence="2">Uncharacterized protein</fullName>
    </submittedName>
</protein>
<feature type="non-terminal residue" evidence="2">
    <location>
        <position position="167"/>
    </location>
</feature>
<dbReference type="EMBL" id="CATQJA010002634">
    <property type="protein sequence ID" value="CAJ0574926.1"/>
    <property type="molecule type" value="Genomic_DNA"/>
</dbReference>
<reference evidence="2" key="1">
    <citation type="submission" date="2023-06" db="EMBL/GenBank/DDBJ databases">
        <authorList>
            <person name="Delattre M."/>
        </authorList>
    </citation>
    <scope>NUCLEOTIDE SEQUENCE</scope>
    <source>
        <strain evidence="2">AF72</strain>
    </source>
</reference>
<evidence type="ECO:0000313" key="2">
    <source>
        <dbReference type="EMBL" id="CAJ0574926.1"/>
    </source>
</evidence>
<evidence type="ECO:0000256" key="1">
    <source>
        <dbReference type="SAM" id="MobiDB-lite"/>
    </source>
</evidence>
<dbReference type="AlphaFoldDB" id="A0AA36CVG4"/>
<accession>A0AA36CVG4</accession>
<sequence length="167" mass="18778">MNFGQLETHPDYRIESSYVLSPTTAERVEIFRQQVRANNLPVLTVREALDDREFPTIIALMSRGLTTAEPEEVVVDLSFLEIRQHFEAAQQRLEWAERQKFALLKHFKALLMESQPHLDANRIAQLEGFIGQMDAGPLAPVPGINQQNPPTWGPAPPHDSSPLCGSP</sequence>